<organism evidence="2 3">
    <name type="scientific">Sphingomonas naphthae</name>
    <dbReference type="NCBI Taxonomy" id="1813468"/>
    <lineage>
        <taxon>Bacteria</taxon>
        <taxon>Pseudomonadati</taxon>
        <taxon>Pseudomonadota</taxon>
        <taxon>Alphaproteobacteria</taxon>
        <taxon>Sphingomonadales</taxon>
        <taxon>Sphingomonadaceae</taxon>
        <taxon>Sphingomonas</taxon>
    </lineage>
</organism>
<dbReference type="InterPro" id="IPR049243">
    <property type="entry name" value="DUF6878"/>
</dbReference>
<dbReference type="EMBL" id="CP117413">
    <property type="protein sequence ID" value="WCT75803.1"/>
    <property type="molecule type" value="Genomic_DNA"/>
</dbReference>
<evidence type="ECO:0000259" key="1">
    <source>
        <dbReference type="Pfam" id="PF21798"/>
    </source>
</evidence>
<keyword evidence="2" id="KW-0614">Plasmid</keyword>
<evidence type="ECO:0000313" key="3">
    <source>
        <dbReference type="Proteomes" id="UP001220395"/>
    </source>
</evidence>
<accession>A0ABY7TRZ7</accession>
<name>A0ABY7TRZ7_9SPHN</name>
<protein>
    <recommendedName>
        <fullName evidence="1">DUF6878 domain-containing protein</fullName>
    </recommendedName>
</protein>
<feature type="domain" description="DUF6878" evidence="1">
    <location>
        <begin position="31"/>
        <end position="158"/>
    </location>
</feature>
<dbReference type="Proteomes" id="UP001220395">
    <property type="component" value="Plasmid unnamed2"/>
</dbReference>
<proteinExistence type="predicted"/>
<keyword evidence="3" id="KW-1185">Reference proteome</keyword>
<geneLocation type="plasmid" evidence="2 3">
    <name>unnamed2</name>
</geneLocation>
<evidence type="ECO:0000313" key="2">
    <source>
        <dbReference type="EMBL" id="WCT75803.1"/>
    </source>
</evidence>
<reference evidence="2 3" key="1">
    <citation type="submission" date="2023-02" db="EMBL/GenBank/DDBJ databases">
        <title>Genome sequence of Sphingomonas naphthae.</title>
        <authorList>
            <person name="Kim S."/>
            <person name="Heo J."/>
            <person name="Kwon S.-W."/>
        </authorList>
    </citation>
    <scope>NUCLEOTIDE SEQUENCE [LARGE SCALE GENOMIC DNA]</scope>
    <source>
        <strain evidence="2 3">KACC 18716</strain>
        <plasmid evidence="2 3">unnamed2</plasmid>
    </source>
</reference>
<gene>
    <name evidence="2" type="ORF">PQ455_20075</name>
</gene>
<sequence>MDHAAPLTPVSIDWEAVMARHAAYEAKAASLMPLNKAALFDALHAVGITLVTVAFDGGGDSGQIESVDAAAGDAPADLPEAQIALLKAKPDGCGMETTIMSVADVIEDLAYQLLTQSHPGWENNDGAYGEFSFDVAARTITLDHNDRYTAVESFEHQW</sequence>
<dbReference type="RefSeq" id="WP_273692094.1">
    <property type="nucleotide sequence ID" value="NZ_CP117413.1"/>
</dbReference>
<dbReference type="Pfam" id="PF21798">
    <property type="entry name" value="DUF6878"/>
    <property type="match status" value="1"/>
</dbReference>